<organism evidence="1 2">
    <name type="scientific">Mariniblastus fucicola</name>
    <dbReference type="NCBI Taxonomy" id="980251"/>
    <lineage>
        <taxon>Bacteria</taxon>
        <taxon>Pseudomonadati</taxon>
        <taxon>Planctomycetota</taxon>
        <taxon>Planctomycetia</taxon>
        <taxon>Pirellulales</taxon>
        <taxon>Pirellulaceae</taxon>
        <taxon>Mariniblastus</taxon>
    </lineage>
</organism>
<name>A0A5B9PA29_9BACT</name>
<sequence>MVGLFGEDSIVIVSGVGANRLGDWDAENLTAQKNSPSMMPGLSISDQNTSWVENVSRYWT</sequence>
<dbReference type="Proteomes" id="UP000322214">
    <property type="component" value="Chromosome"/>
</dbReference>
<protein>
    <submittedName>
        <fullName evidence="1">Uncharacterized protein</fullName>
    </submittedName>
</protein>
<keyword evidence="2" id="KW-1185">Reference proteome</keyword>
<accession>A0A5B9PA29</accession>
<evidence type="ECO:0000313" key="2">
    <source>
        <dbReference type="Proteomes" id="UP000322214"/>
    </source>
</evidence>
<dbReference type="AlphaFoldDB" id="A0A5B9PA29"/>
<dbReference type="STRING" id="980251.GCA_001642875_03272"/>
<evidence type="ECO:0000313" key="1">
    <source>
        <dbReference type="EMBL" id="QEG21812.1"/>
    </source>
</evidence>
<gene>
    <name evidence="1" type="ORF">MFFC18_16710</name>
</gene>
<proteinExistence type="predicted"/>
<reference evidence="1 2" key="1">
    <citation type="submission" date="2019-08" db="EMBL/GenBank/DDBJ databases">
        <title>Deep-cultivation of Planctomycetes and their phenomic and genomic characterization uncovers novel biology.</title>
        <authorList>
            <person name="Wiegand S."/>
            <person name="Jogler M."/>
            <person name="Boedeker C."/>
            <person name="Pinto D."/>
            <person name="Vollmers J."/>
            <person name="Rivas-Marin E."/>
            <person name="Kohn T."/>
            <person name="Peeters S.H."/>
            <person name="Heuer A."/>
            <person name="Rast P."/>
            <person name="Oberbeckmann S."/>
            <person name="Bunk B."/>
            <person name="Jeske O."/>
            <person name="Meyerdierks A."/>
            <person name="Storesund J.E."/>
            <person name="Kallscheuer N."/>
            <person name="Luecker S."/>
            <person name="Lage O.M."/>
            <person name="Pohl T."/>
            <person name="Merkel B.J."/>
            <person name="Hornburger P."/>
            <person name="Mueller R.-W."/>
            <person name="Bruemmer F."/>
            <person name="Labrenz M."/>
            <person name="Spormann A.M."/>
            <person name="Op den Camp H."/>
            <person name="Overmann J."/>
            <person name="Amann R."/>
            <person name="Jetten M.S.M."/>
            <person name="Mascher T."/>
            <person name="Medema M.H."/>
            <person name="Devos D.P."/>
            <person name="Kaster A.-K."/>
            <person name="Ovreas L."/>
            <person name="Rohde M."/>
            <person name="Galperin M.Y."/>
            <person name="Jogler C."/>
        </authorList>
    </citation>
    <scope>NUCLEOTIDE SEQUENCE [LARGE SCALE GENOMIC DNA]</scope>
    <source>
        <strain evidence="1 2">FC18</strain>
    </source>
</reference>
<dbReference type="EMBL" id="CP042912">
    <property type="protein sequence ID" value="QEG21812.1"/>
    <property type="molecule type" value="Genomic_DNA"/>
</dbReference>
<dbReference type="KEGG" id="mff:MFFC18_16710"/>